<feature type="transmembrane region" description="Helical" evidence="9">
    <location>
        <begin position="1154"/>
        <end position="1177"/>
    </location>
</feature>
<evidence type="ECO:0000256" key="6">
    <source>
        <dbReference type="ARBA" id="ARBA00022989"/>
    </source>
</evidence>
<sequence>MSPSRTDSDAASASESRLTNGSSFVGRIISDNFDTSISSNTSSNAHSSNLNSSNADADAVEVIETPTTSSSGHVVSNNFDTSGSSNASSNAHSSNLNSSSADADVVEVIGTPTTSQNDLAGAFEERSPAATRLLRSTNATKRPRRPPSIHIRFSATAEVDRHRLQSATSSDYSSPTASIQPRARTVSEPGNFSSSESTSNHSPDAIEEICCTALGDPSSDEFETRSIPASEPKTPTPQTPTRISLFQFPPEPPAKAVPSLSLLLQIAGRRNLLLLGIPALLCTVVLGLLPVGLTYVFRSAFDEFTKYTESSSSPYYDVRQSDRDELLHTVTITAAEFAGLGLLTAIFQSIANAAWTRLGDQAASNARVQCYQFVSEKEIAWFDNGMVIDPRSTKNEKESKGAAGLATIFSRDADDIRKAYANAFGIILRNLTTSIAAFTIAFIHSRLLSLVAVALIPLAFLLTAICERMSGPLMQAERDTLAELGRLVQQTISSITVVKAFNGQSLERTRYSAVLRQCTKAWVRTSAVWSLRSGASSILMLLMFVVSFWFGTHLVQSGKLSAGVVYSVFWACLLVTTSMEQMFRSIYPLHKGKVAAANLEDIRTSIYIKKTGKGGDEVTAITARVDRPKSVYLRQQRAPTTPMSIESIPNVTYTSLVGGKNMSFDRISLSSPPEARGILKRPRTRSVTAMRKIQPTEPWDGSISFRGICFSYPSRPDVNAIHNVDMYFSPNETSFVVGPSGAGKSTIASLILGLYKPNSGSIMLAGNELSFLDTNWCLENILVVTQSPVLFDMNIHDNIAIGSAGRARHLGGLDADTGIPLISREDVIAASKTALLHEYIISLPDGYDTLLGDKGLQLSGGQKQKVAIARAILCNPALLILDEATSALDKSSASLVHSAIRQWRQDQTTVIITHDLSQVGPDDWVFVMSNGRVKEQGRAHQIQTSWGNSGHGPNASISSISSRIPAMWSATATDRAPTTPVTPRAVDAMWTNAPTGRSPTSPTGLEAKAAQSLDAVLHGSPTQDAYNSYSNSLRAVDGSSMRPFSVGYRHARVRYSGSQRNSLPFLFPQPTEAGKVYNPYSVTQLDHEAELLHRTGNSAALERRRTRGTIRARIDEKATTAIDMDEDEVKPKVNAALGFIAVSIRIWKRLPNKAWVLLGLIIWMLSGGTMPIFSYFLSQLLAAMSDPTNSMNLRDLVLVPFLIAILHGTLIGVRQYLMEHEAERWIGTVREDAYERILRQGMSWYNLPENQAAKIAHTLVRDGEDARETVGSIWGQLLALFTIIAVSFIWALKVGWHLALVGLGFVLAFAVTIHFQAWILDTREREYKANRDEVTKRFFDMAANIRSIRSMALDHIFGRRFYCANDKTRRSGRWAGLWAGLGVGLAEGLIYCAEGALFAAGGVLVAHDKYTFQQMITVFTLMVFAVTYASQLLANLPGLAKATQAVESLERLLDLSLDNEEALGNIRGELPGAIEFDDVHFRYPGSPRHVLKGLSFTIMPGETVAIVGASGCGKSSILNLLQRYYLPSSGKVRMSGIDTRYIDISSLREHMAVVAQNPQLLEMSVGDNILYGANGFHIPEDQLSEKEISERDERVRAAAHWANMSRTIRKLPKTYGTRLGEDGSQFSGGQTQRLAIARALMRRQAKFLILDEFTSALDAENQKELMNLLLLRQNNPGQSYRHEGQRLQDMLYGVDVEEQAAANAVPKWFQHRDVSVLVVTHNLEVMRRCERILVVADGRLVQDGPYEHLLNTPGPFATLARAGEWGFDK</sequence>
<evidence type="ECO:0000256" key="5">
    <source>
        <dbReference type="ARBA" id="ARBA00022840"/>
    </source>
</evidence>
<feature type="transmembrane region" description="Helical" evidence="9">
    <location>
        <begin position="272"/>
        <end position="297"/>
    </location>
</feature>
<dbReference type="Pfam" id="PF00664">
    <property type="entry name" value="ABC_membrane"/>
    <property type="match status" value="2"/>
</dbReference>
<accession>A0AAN6JNX1</accession>
<feature type="transmembrane region" description="Helical" evidence="9">
    <location>
        <begin position="1298"/>
        <end position="1320"/>
    </location>
</feature>
<proteinExistence type="predicted"/>
<comment type="subcellular location">
    <subcellularLocation>
        <location evidence="1">Membrane</location>
        <topology evidence="1">Multi-pass membrane protein</topology>
    </subcellularLocation>
</comment>
<dbReference type="InterPro" id="IPR036640">
    <property type="entry name" value="ABC1_TM_sf"/>
</dbReference>
<name>A0AAN6JNX1_9BASI</name>
<keyword evidence="6 9" id="KW-1133">Transmembrane helix</keyword>
<dbReference type="EMBL" id="JAPDMZ010000292">
    <property type="protein sequence ID" value="KAK0544280.1"/>
    <property type="molecule type" value="Genomic_DNA"/>
</dbReference>
<feature type="transmembrane region" description="Helical" evidence="9">
    <location>
        <begin position="529"/>
        <end position="551"/>
    </location>
</feature>
<feature type="compositionally biased region" description="Low complexity" evidence="8">
    <location>
        <begin position="82"/>
        <end position="99"/>
    </location>
</feature>
<feature type="domain" description="ABC transporter" evidence="10">
    <location>
        <begin position="1474"/>
        <end position="1762"/>
    </location>
</feature>
<feature type="region of interest" description="Disordered" evidence="8">
    <location>
        <begin position="1"/>
        <end position="99"/>
    </location>
</feature>
<feature type="transmembrane region" description="Helical" evidence="9">
    <location>
        <begin position="1197"/>
        <end position="1217"/>
    </location>
</feature>
<comment type="caution">
    <text evidence="12">The sequence shown here is derived from an EMBL/GenBank/DDBJ whole genome shotgun (WGS) entry which is preliminary data.</text>
</comment>
<evidence type="ECO:0000259" key="10">
    <source>
        <dbReference type="PROSITE" id="PS50893"/>
    </source>
</evidence>
<evidence type="ECO:0000256" key="9">
    <source>
        <dbReference type="SAM" id="Phobius"/>
    </source>
</evidence>
<feature type="transmembrane region" description="Helical" evidence="9">
    <location>
        <begin position="419"/>
        <end position="441"/>
    </location>
</feature>
<dbReference type="Pfam" id="PF00005">
    <property type="entry name" value="ABC_tran"/>
    <property type="match status" value="2"/>
</dbReference>
<dbReference type="InterPro" id="IPR027417">
    <property type="entry name" value="P-loop_NTPase"/>
</dbReference>
<dbReference type="InterPro" id="IPR011527">
    <property type="entry name" value="ABC1_TM_dom"/>
</dbReference>
<evidence type="ECO:0000256" key="4">
    <source>
        <dbReference type="ARBA" id="ARBA00022741"/>
    </source>
</evidence>
<feature type="compositionally biased region" description="Polar residues" evidence="8">
    <location>
        <begin position="1"/>
        <end position="23"/>
    </location>
</feature>
<feature type="transmembrane region" description="Helical" evidence="9">
    <location>
        <begin position="1412"/>
        <end position="1434"/>
    </location>
</feature>
<dbReference type="InterPro" id="IPR017871">
    <property type="entry name" value="ABC_transporter-like_CS"/>
</dbReference>
<evidence type="ECO:0000256" key="2">
    <source>
        <dbReference type="ARBA" id="ARBA00022448"/>
    </source>
</evidence>
<dbReference type="PROSITE" id="PS50893">
    <property type="entry name" value="ABC_TRANSPORTER_2"/>
    <property type="match status" value="2"/>
</dbReference>
<dbReference type="GO" id="GO:0005524">
    <property type="term" value="F:ATP binding"/>
    <property type="evidence" value="ECO:0007669"/>
    <property type="project" value="UniProtKB-KW"/>
</dbReference>
<protein>
    <submittedName>
        <fullName evidence="12">ATP-dependent permease</fullName>
    </submittedName>
</protein>
<evidence type="ECO:0000313" key="12">
    <source>
        <dbReference type="EMBL" id="KAK0544280.1"/>
    </source>
</evidence>
<feature type="compositionally biased region" description="Polar residues" evidence="8">
    <location>
        <begin position="165"/>
        <end position="179"/>
    </location>
</feature>
<evidence type="ECO:0000313" key="13">
    <source>
        <dbReference type="Proteomes" id="UP001176517"/>
    </source>
</evidence>
<keyword evidence="3 9" id="KW-0812">Transmembrane</keyword>
<reference evidence="12" key="1">
    <citation type="journal article" date="2023" name="PhytoFront">
        <title>Draft Genome Resources of Seven Strains of Tilletia horrida, Causal Agent of Kernel Smut of Rice.</title>
        <authorList>
            <person name="Khanal S."/>
            <person name="Antony Babu S."/>
            <person name="Zhou X.G."/>
        </authorList>
    </citation>
    <scope>NUCLEOTIDE SEQUENCE</scope>
    <source>
        <strain evidence="12">TX6</strain>
    </source>
</reference>
<dbReference type="GO" id="GO:0090374">
    <property type="term" value="P:oligopeptide export from mitochondrion"/>
    <property type="evidence" value="ECO:0007669"/>
    <property type="project" value="TreeGrafter"/>
</dbReference>
<feature type="transmembrane region" description="Helical" evidence="9">
    <location>
        <begin position="447"/>
        <end position="466"/>
    </location>
</feature>
<organism evidence="12 13">
    <name type="scientific">Tilletia horrida</name>
    <dbReference type="NCBI Taxonomy" id="155126"/>
    <lineage>
        <taxon>Eukaryota</taxon>
        <taxon>Fungi</taxon>
        <taxon>Dikarya</taxon>
        <taxon>Basidiomycota</taxon>
        <taxon>Ustilaginomycotina</taxon>
        <taxon>Exobasidiomycetes</taxon>
        <taxon>Tilletiales</taxon>
        <taxon>Tilletiaceae</taxon>
        <taxon>Tilletia</taxon>
    </lineage>
</organism>
<keyword evidence="13" id="KW-1185">Reference proteome</keyword>
<keyword evidence="7 9" id="KW-0472">Membrane</keyword>
<dbReference type="Gene3D" id="3.40.50.300">
    <property type="entry name" value="P-loop containing nucleotide triphosphate hydrolases"/>
    <property type="match status" value="2"/>
</dbReference>
<dbReference type="GO" id="GO:0015421">
    <property type="term" value="F:ABC-type oligopeptide transporter activity"/>
    <property type="evidence" value="ECO:0007669"/>
    <property type="project" value="TreeGrafter"/>
</dbReference>
<dbReference type="InterPro" id="IPR003439">
    <property type="entry name" value="ABC_transporter-like_ATP-bd"/>
</dbReference>
<dbReference type="GO" id="GO:0016887">
    <property type="term" value="F:ATP hydrolysis activity"/>
    <property type="evidence" value="ECO:0007669"/>
    <property type="project" value="InterPro"/>
</dbReference>
<dbReference type="InterPro" id="IPR039421">
    <property type="entry name" value="Type_1_exporter"/>
</dbReference>
<evidence type="ECO:0000256" key="3">
    <source>
        <dbReference type="ARBA" id="ARBA00022692"/>
    </source>
</evidence>
<feature type="transmembrane region" description="Helical" evidence="9">
    <location>
        <begin position="1273"/>
        <end position="1292"/>
    </location>
</feature>
<evidence type="ECO:0000256" key="8">
    <source>
        <dbReference type="SAM" id="MobiDB-lite"/>
    </source>
</evidence>
<keyword evidence="2" id="KW-0813">Transport</keyword>
<dbReference type="SMART" id="SM00382">
    <property type="entry name" value="AAA"/>
    <property type="match status" value="2"/>
</dbReference>
<keyword evidence="4" id="KW-0547">Nucleotide-binding</keyword>
<dbReference type="SUPFAM" id="SSF90123">
    <property type="entry name" value="ABC transporter transmembrane region"/>
    <property type="match status" value="2"/>
</dbReference>
<feature type="region of interest" description="Disordered" evidence="8">
    <location>
        <begin position="218"/>
        <end position="240"/>
    </location>
</feature>
<feature type="domain" description="ABC transmembrane type-1" evidence="11">
    <location>
        <begin position="279"/>
        <end position="591"/>
    </location>
</feature>
<feature type="compositionally biased region" description="Low complexity" evidence="8">
    <location>
        <begin position="30"/>
        <end position="57"/>
    </location>
</feature>
<dbReference type="GO" id="GO:0005743">
    <property type="term" value="C:mitochondrial inner membrane"/>
    <property type="evidence" value="ECO:0007669"/>
    <property type="project" value="TreeGrafter"/>
</dbReference>
<feature type="domain" description="ABC transporter" evidence="10">
    <location>
        <begin position="703"/>
        <end position="955"/>
    </location>
</feature>
<gene>
    <name evidence="12" type="primary">HST6</name>
    <name evidence="12" type="ORF">OC846_006134</name>
</gene>
<dbReference type="CDD" id="cd18577">
    <property type="entry name" value="ABC_6TM_Pgp_ABCB1_D1_like"/>
    <property type="match status" value="1"/>
</dbReference>
<dbReference type="PANTHER" id="PTHR43394:SF15">
    <property type="entry name" value="ALPHA-FACTOR-TRANSPORTING ATPASE"/>
    <property type="match status" value="1"/>
</dbReference>
<dbReference type="PROSITE" id="PS00211">
    <property type="entry name" value="ABC_TRANSPORTER_1"/>
    <property type="match status" value="1"/>
</dbReference>
<dbReference type="Proteomes" id="UP001176517">
    <property type="component" value="Unassembled WGS sequence"/>
</dbReference>
<feature type="region of interest" description="Disordered" evidence="8">
    <location>
        <begin position="136"/>
        <end position="203"/>
    </location>
</feature>
<feature type="transmembrane region" description="Helical" evidence="9">
    <location>
        <begin position="1377"/>
        <end position="1406"/>
    </location>
</feature>
<dbReference type="PROSITE" id="PS50929">
    <property type="entry name" value="ABC_TM1F"/>
    <property type="match status" value="2"/>
</dbReference>
<feature type="compositionally biased region" description="Polar residues" evidence="8">
    <location>
        <begin position="65"/>
        <end position="81"/>
    </location>
</feature>
<feature type="domain" description="ABC transmembrane type-1" evidence="11">
    <location>
        <begin position="1157"/>
        <end position="1441"/>
    </location>
</feature>
<evidence type="ECO:0000256" key="7">
    <source>
        <dbReference type="ARBA" id="ARBA00023136"/>
    </source>
</evidence>
<dbReference type="InterPro" id="IPR003593">
    <property type="entry name" value="AAA+_ATPase"/>
</dbReference>
<dbReference type="SUPFAM" id="SSF52540">
    <property type="entry name" value="P-loop containing nucleoside triphosphate hydrolases"/>
    <property type="match status" value="3"/>
</dbReference>
<dbReference type="PANTHER" id="PTHR43394">
    <property type="entry name" value="ATP-DEPENDENT PERMEASE MDL1, MITOCHONDRIAL"/>
    <property type="match status" value="1"/>
</dbReference>
<dbReference type="FunFam" id="3.40.50.300:FF:000604">
    <property type="entry name" value="ABC transporter B family member 28"/>
    <property type="match status" value="1"/>
</dbReference>
<dbReference type="CDD" id="cd18578">
    <property type="entry name" value="ABC_6TM_Pgp_ABCB1_D2_like"/>
    <property type="match status" value="1"/>
</dbReference>
<evidence type="ECO:0000259" key="11">
    <source>
        <dbReference type="PROSITE" id="PS50929"/>
    </source>
</evidence>
<evidence type="ECO:0000256" key="1">
    <source>
        <dbReference type="ARBA" id="ARBA00004141"/>
    </source>
</evidence>
<feature type="compositionally biased region" description="Low complexity" evidence="8">
    <location>
        <begin position="187"/>
        <end position="203"/>
    </location>
</feature>
<feature type="transmembrane region" description="Helical" evidence="9">
    <location>
        <begin position="563"/>
        <end position="583"/>
    </location>
</feature>
<keyword evidence="5" id="KW-0067">ATP-binding</keyword>
<dbReference type="Gene3D" id="1.20.1560.10">
    <property type="entry name" value="ABC transporter type 1, transmembrane domain"/>
    <property type="match status" value="2"/>
</dbReference>